<proteinExistence type="predicted"/>
<keyword evidence="3" id="KW-0614">Plasmid</keyword>
<keyword evidence="4" id="KW-1185">Reference proteome</keyword>
<evidence type="ECO:0000313" key="3">
    <source>
        <dbReference type="EMBL" id="QTH73607.1"/>
    </source>
</evidence>
<feature type="signal peptide" evidence="1">
    <location>
        <begin position="1"/>
        <end position="18"/>
    </location>
</feature>
<accession>A0A975DKZ0</accession>
<evidence type="ECO:0000313" key="4">
    <source>
        <dbReference type="Proteomes" id="UP000664904"/>
    </source>
</evidence>
<protein>
    <recommendedName>
        <fullName evidence="2">DUF6841 domain-containing protein</fullName>
    </recommendedName>
</protein>
<dbReference type="Pfam" id="PF20795">
    <property type="entry name" value="DUF6841"/>
    <property type="match status" value="1"/>
</dbReference>
<dbReference type="Proteomes" id="UP000664904">
    <property type="component" value="Plasmid unnamed5"/>
</dbReference>
<feature type="chain" id="PRO_5036823608" description="DUF6841 domain-containing protein" evidence="1">
    <location>
        <begin position="19"/>
        <end position="148"/>
    </location>
</feature>
<sequence length="148" mass="16386">MKYLLTSAALILSQTATAQTSNEFLQDFLTDFAVGKDLSHFYVEQPQFIFGKHILTPSSSVEANGVMHDIREKLIAAQYLKSRVLSSKTLVNIDSYSLVTVALSRIKVDGSELDKICSTYGVIRQDNDYKIISWQPSNSNAAGDCKSL</sequence>
<name>A0A975DKZ0_9GAMM</name>
<reference evidence="3" key="1">
    <citation type="submission" date="2021-03" db="EMBL/GenBank/DDBJ databases">
        <title>Complete Genome of Pseudoalteromonas xiamenensis STKMTI.2, a new potential marine bacterium producing anti-Vibrio compounds.</title>
        <authorList>
            <person name="Handayani D.P."/>
            <person name="Isnansetyo A."/>
            <person name="Istiqomah I."/>
            <person name="Jumina J."/>
        </authorList>
    </citation>
    <scope>NUCLEOTIDE SEQUENCE</scope>
    <source>
        <strain evidence="3">STKMTI.2</strain>
        <plasmid evidence="3">unnamed5</plasmid>
    </source>
</reference>
<evidence type="ECO:0000256" key="1">
    <source>
        <dbReference type="SAM" id="SignalP"/>
    </source>
</evidence>
<dbReference type="InterPro" id="IPR049219">
    <property type="entry name" value="DUF6841"/>
</dbReference>
<dbReference type="AlphaFoldDB" id="A0A975DKZ0"/>
<evidence type="ECO:0000259" key="2">
    <source>
        <dbReference type="Pfam" id="PF20795"/>
    </source>
</evidence>
<feature type="domain" description="DUF6841" evidence="2">
    <location>
        <begin position="62"/>
        <end position="135"/>
    </location>
</feature>
<dbReference type="RefSeq" id="WP_208845219.1">
    <property type="nucleotide sequence ID" value="NZ_CP072135.1"/>
</dbReference>
<gene>
    <name evidence="3" type="ORF">J5O05_19245</name>
</gene>
<dbReference type="EMBL" id="CP072135">
    <property type="protein sequence ID" value="QTH73607.1"/>
    <property type="molecule type" value="Genomic_DNA"/>
</dbReference>
<geneLocation type="plasmid" evidence="3 4">
    <name>unnamed5</name>
</geneLocation>
<dbReference type="KEGG" id="pxi:J5O05_19245"/>
<keyword evidence="1" id="KW-0732">Signal</keyword>
<organism evidence="3 4">
    <name type="scientific">Pseudoalteromonas xiamenensis</name>
    <dbReference type="NCBI Taxonomy" id="882626"/>
    <lineage>
        <taxon>Bacteria</taxon>
        <taxon>Pseudomonadati</taxon>
        <taxon>Pseudomonadota</taxon>
        <taxon>Gammaproteobacteria</taxon>
        <taxon>Alteromonadales</taxon>
        <taxon>Pseudoalteromonadaceae</taxon>
        <taxon>Pseudoalteromonas</taxon>
    </lineage>
</organism>